<dbReference type="GO" id="GO:0032259">
    <property type="term" value="P:methylation"/>
    <property type="evidence" value="ECO:0007669"/>
    <property type="project" value="UniProtKB-KW"/>
</dbReference>
<proteinExistence type="predicted"/>
<dbReference type="GO" id="GO:0009086">
    <property type="term" value="P:methionine biosynthetic process"/>
    <property type="evidence" value="ECO:0007669"/>
    <property type="project" value="InterPro"/>
</dbReference>
<keyword evidence="8" id="KW-0732">Signal</keyword>
<keyword evidence="11" id="KW-1185">Reference proteome</keyword>
<dbReference type="OrthoDB" id="261426at2759"/>
<dbReference type="InterPro" id="IPR036589">
    <property type="entry name" value="HCY_dom_sf"/>
</dbReference>
<evidence type="ECO:0000256" key="4">
    <source>
        <dbReference type="ARBA" id="ARBA00022723"/>
    </source>
</evidence>
<evidence type="ECO:0000256" key="6">
    <source>
        <dbReference type="PIRSR" id="PIRSR037505-2"/>
    </source>
</evidence>
<evidence type="ECO:0000313" key="10">
    <source>
        <dbReference type="EMBL" id="CAH1241816.1"/>
    </source>
</evidence>
<feature type="chain" id="PRO_5035466122" evidence="8">
    <location>
        <begin position="23"/>
        <end position="435"/>
    </location>
</feature>
<dbReference type="UniPathway" id="UPA00051">
    <property type="reaction ID" value="UER00083"/>
</dbReference>
<dbReference type="Gene3D" id="3.20.20.330">
    <property type="entry name" value="Homocysteine-binding-like domain"/>
    <property type="match status" value="1"/>
</dbReference>
<evidence type="ECO:0000256" key="5">
    <source>
        <dbReference type="ARBA" id="ARBA00022833"/>
    </source>
</evidence>
<dbReference type="InterPro" id="IPR051524">
    <property type="entry name" value="BHMT"/>
</dbReference>
<keyword evidence="2 7" id="KW-0489">Methyltransferase</keyword>
<comment type="pathway">
    <text evidence="1">Amino-acid biosynthesis; L-methionine biosynthesis via de novo pathway; L-methionine from L-homocysteine (BhmT route): step 1/1.</text>
</comment>
<feature type="domain" description="Hcy-binding" evidence="9">
    <location>
        <begin position="69"/>
        <end position="376"/>
    </location>
</feature>
<evidence type="ECO:0000256" key="1">
    <source>
        <dbReference type="ARBA" id="ARBA00005137"/>
    </source>
</evidence>
<dbReference type="InterPro" id="IPR017226">
    <property type="entry name" value="BHMT-like"/>
</dbReference>
<evidence type="ECO:0000256" key="7">
    <source>
        <dbReference type="PROSITE-ProRule" id="PRU00333"/>
    </source>
</evidence>
<evidence type="ECO:0000256" key="8">
    <source>
        <dbReference type="SAM" id="SignalP"/>
    </source>
</evidence>
<reference evidence="10" key="1">
    <citation type="submission" date="2022-01" db="EMBL/GenBank/DDBJ databases">
        <authorList>
            <person name="Braso-Vives M."/>
        </authorList>
    </citation>
    <scope>NUCLEOTIDE SEQUENCE</scope>
</reference>
<feature type="signal peptide" evidence="8">
    <location>
        <begin position="1"/>
        <end position="22"/>
    </location>
</feature>
<comment type="cofactor">
    <cofactor evidence="6">
        <name>Zn(2+)</name>
        <dbReference type="ChEBI" id="CHEBI:29105"/>
    </cofactor>
    <text evidence="6">Binds 1 zinc ion per subunit.</text>
</comment>
<dbReference type="AlphaFoldDB" id="A0A8K0EAA3"/>
<feature type="binding site" evidence="6 7">
    <location>
        <position position="362"/>
    </location>
    <ligand>
        <name>Zn(2+)</name>
        <dbReference type="ChEBI" id="CHEBI:29105"/>
    </ligand>
</feature>
<keyword evidence="3 7" id="KW-0808">Transferase</keyword>
<dbReference type="GO" id="GO:0047150">
    <property type="term" value="F:betaine-homocysteine S-methyltransferase activity"/>
    <property type="evidence" value="ECO:0007669"/>
    <property type="project" value="TreeGrafter"/>
</dbReference>
<organism evidence="10 11">
    <name type="scientific">Branchiostoma lanceolatum</name>
    <name type="common">Common lancelet</name>
    <name type="synonym">Amphioxus lanceolatum</name>
    <dbReference type="NCBI Taxonomy" id="7740"/>
    <lineage>
        <taxon>Eukaryota</taxon>
        <taxon>Metazoa</taxon>
        <taxon>Chordata</taxon>
        <taxon>Cephalochordata</taxon>
        <taxon>Leptocardii</taxon>
        <taxon>Amphioxiformes</taxon>
        <taxon>Branchiostomatidae</taxon>
        <taxon>Branchiostoma</taxon>
    </lineage>
</organism>
<evidence type="ECO:0000256" key="2">
    <source>
        <dbReference type="ARBA" id="ARBA00022603"/>
    </source>
</evidence>
<feature type="binding site" evidence="6 7">
    <location>
        <position position="277"/>
    </location>
    <ligand>
        <name>Zn(2+)</name>
        <dbReference type="ChEBI" id="CHEBI:29105"/>
    </ligand>
</feature>
<dbReference type="PROSITE" id="PS50970">
    <property type="entry name" value="HCY"/>
    <property type="match status" value="1"/>
</dbReference>
<dbReference type="InterPro" id="IPR003726">
    <property type="entry name" value="HCY_dom"/>
</dbReference>
<keyword evidence="5 6" id="KW-0862">Zinc</keyword>
<dbReference type="FunFam" id="3.20.20.330:FF:000003">
    <property type="entry name" value="Betaine--homocysteine S-methyltransferase 1"/>
    <property type="match status" value="1"/>
</dbReference>
<gene>
    <name evidence="10" type="primary">BHMT</name>
    <name evidence="10" type="ORF">BLAG_LOCUS5290</name>
</gene>
<dbReference type="Pfam" id="PF02574">
    <property type="entry name" value="S-methyl_trans"/>
    <property type="match status" value="1"/>
</dbReference>
<protein>
    <submittedName>
        <fullName evidence="10">BHMT protein</fullName>
    </submittedName>
</protein>
<dbReference type="Proteomes" id="UP000838412">
    <property type="component" value="Chromosome 12"/>
</dbReference>
<dbReference type="PIRSF" id="PIRSF037505">
    <property type="entry name" value="Betaine_HMT"/>
    <property type="match status" value="1"/>
</dbReference>
<dbReference type="PANTHER" id="PTHR46120">
    <property type="entry name" value="BETAINE--HOMOCYSTEINE S-METHYLTRANSFERASE 1"/>
    <property type="match status" value="1"/>
</dbReference>
<sequence>MSCLRPMLSSAIHCRALQLATAQSSTLASTCTATTSTKMFNSQQTYDQLRPVHMLTRHFSSESAVQMGKKCLLERLAEGPVIGDGSYVFTLEKRGYVKGGPWTPEATIENPEGVKQLHREFMWAGADVLQAFTFYSTDDKLHLAGNLEGESVTCHDQNEAACKIVQEVAAEGDDVLICGGCSPTPSYMEGKGKEVVQQEFKKQVEVFAHRKEVDFLLCEFMGHVEECEWAIETMKAAGKPIACTMRVGPKGDQNGVPTGECAVRMAKAGADVVGINCLYDTNTSLKTIKIMKTALDEAGLSPYLMIQPLGYHCPEVEDMLEGYFHLPEAPFAMEPRLLTRFDVQKFARAAYELGVRYLGGCCGFEPYHIRALAEELAPERGRLPKASAKHEPWGGALKGSMFEFMRKRAGREHWENLKPALGRPDHPVLQNRLDE</sequence>
<dbReference type="SUPFAM" id="SSF82282">
    <property type="entry name" value="Homocysteine S-methyltransferase"/>
    <property type="match status" value="1"/>
</dbReference>
<evidence type="ECO:0000313" key="11">
    <source>
        <dbReference type="Proteomes" id="UP000838412"/>
    </source>
</evidence>
<evidence type="ECO:0000259" key="9">
    <source>
        <dbReference type="PROSITE" id="PS50970"/>
    </source>
</evidence>
<evidence type="ECO:0000256" key="3">
    <source>
        <dbReference type="ARBA" id="ARBA00022679"/>
    </source>
</evidence>
<dbReference type="PANTHER" id="PTHR46120:SF4">
    <property type="entry name" value="HCY-BINDING DOMAIN-CONTAINING PROTEIN"/>
    <property type="match status" value="1"/>
</dbReference>
<name>A0A8K0EAA3_BRALA</name>
<accession>A0A8K0EAA3</accession>
<feature type="binding site" evidence="6 7">
    <location>
        <position position="361"/>
    </location>
    <ligand>
        <name>Zn(2+)</name>
        <dbReference type="ChEBI" id="CHEBI:29105"/>
    </ligand>
</feature>
<dbReference type="EMBL" id="OV696697">
    <property type="protein sequence ID" value="CAH1241816.1"/>
    <property type="molecule type" value="Genomic_DNA"/>
</dbReference>
<keyword evidence="4 6" id="KW-0479">Metal-binding</keyword>
<dbReference type="GO" id="GO:0008270">
    <property type="term" value="F:zinc ion binding"/>
    <property type="evidence" value="ECO:0007669"/>
    <property type="project" value="InterPro"/>
</dbReference>